<dbReference type="RefSeq" id="WP_191200119.1">
    <property type="nucleotide sequence ID" value="NZ_BAAAPA010000007.1"/>
</dbReference>
<dbReference type="Gene3D" id="3.40.630.30">
    <property type="match status" value="2"/>
</dbReference>
<organism evidence="3 4">
    <name type="scientific">Nocardioides hwasunensis</name>
    <dbReference type="NCBI Taxonomy" id="397258"/>
    <lineage>
        <taxon>Bacteria</taxon>
        <taxon>Bacillati</taxon>
        <taxon>Actinomycetota</taxon>
        <taxon>Actinomycetes</taxon>
        <taxon>Propionibacteriales</taxon>
        <taxon>Nocardioidaceae</taxon>
        <taxon>Nocardioides</taxon>
    </lineage>
</organism>
<dbReference type="InterPro" id="IPR041380">
    <property type="entry name" value="Acetyltransf_17"/>
</dbReference>
<gene>
    <name evidence="3" type="ORF">IEZ25_14450</name>
</gene>
<dbReference type="Pfam" id="PF17668">
    <property type="entry name" value="Acetyltransf_17"/>
    <property type="match status" value="1"/>
</dbReference>
<dbReference type="InterPro" id="IPR025559">
    <property type="entry name" value="Eis_dom"/>
</dbReference>
<dbReference type="InterPro" id="IPR051554">
    <property type="entry name" value="Acetyltransferase_Eis"/>
</dbReference>
<dbReference type="InterPro" id="IPR036527">
    <property type="entry name" value="SCP2_sterol-bd_dom_sf"/>
</dbReference>
<dbReference type="PANTHER" id="PTHR37817:SF1">
    <property type="entry name" value="N-ACETYLTRANSFERASE EIS"/>
    <property type="match status" value="1"/>
</dbReference>
<evidence type="ECO:0000313" key="4">
    <source>
        <dbReference type="Proteomes" id="UP000649289"/>
    </source>
</evidence>
<comment type="caution">
    <text evidence="3">The sequence shown here is derived from an EMBL/GenBank/DDBJ whole genome shotgun (WGS) entry which is preliminary data.</text>
</comment>
<dbReference type="SUPFAM" id="SSF55729">
    <property type="entry name" value="Acyl-CoA N-acyltransferases (Nat)"/>
    <property type="match status" value="1"/>
</dbReference>
<keyword evidence="4" id="KW-1185">Reference proteome</keyword>
<dbReference type="Proteomes" id="UP000649289">
    <property type="component" value="Unassembled WGS sequence"/>
</dbReference>
<reference evidence="3 4" key="1">
    <citation type="submission" date="2020-09" db="EMBL/GenBank/DDBJ databases">
        <title>novel species in genus Nocardioides.</title>
        <authorList>
            <person name="Zhang G."/>
        </authorList>
    </citation>
    <scope>NUCLEOTIDE SEQUENCE [LARGE SCALE GENOMIC DNA]</scope>
    <source>
        <strain evidence="3 4">19197</strain>
    </source>
</reference>
<dbReference type="InterPro" id="IPR016181">
    <property type="entry name" value="Acyl_CoA_acyltransferase"/>
</dbReference>
<dbReference type="PANTHER" id="PTHR37817">
    <property type="entry name" value="N-ACETYLTRANSFERASE EIS"/>
    <property type="match status" value="1"/>
</dbReference>
<dbReference type="EMBL" id="JACXYY010000005">
    <property type="protein sequence ID" value="MBD3915823.1"/>
    <property type="molecule type" value="Genomic_DNA"/>
</dbReference>
<accession>A0ABR8MIE1</accession>
<dbReference type="Gene3D" id="3.30.1050.10">
    <property type="entry name" value="SCP2 sterol-binding domain"/>
    <property type="match status" value="1"/>
</dbReference>
<evidence type="ECO:0000313" key="3">
    <source>
        <dbReference type="EMBL" id="MBD3915823.1"/>
    </source>
</evidence>
<sequence>MDYNFARLDFSDDSEEAVARRRGWIGATQRGFREPRPDDELVQRWTTHYRTDHVNVSGAWLPEGAFGAGAMPVATYASLDKTLNAGRGLLPLRMITDVTTSATHRRRGLLRRLLEDDLADAVAQGVPVAALTASEATIYGRWGFGPATFNQSVELDTSAGFALRPYDDSGRVEMIEPADAWPHVKAVFDAFHARQRGSVEWPAQYEDIHTGAYDFEAGGANTKIRAAVHLDADETVDGFVVYSWGEDYTLKVAEMIALDPATQLSLWSFLAHTDRVQKVSFTLAHPADPLQWALVDVDRLKHTASRHFLWLRLLDVPRALTARPWAADGTVVIEVDDQQGHAAGRFRVSTADGVAEVGLTDRAADVRLDAETLGALYLSGVRVAPLHRAGRVAGSAEDVRRFAAMADLDEPPYNLTGF</sequence>
<evidence type="ECO:0000259" key="2">
    <source>
        <dbReference type="Pfam" id="PF17668"/>
    </source>
</evidence>
<evidence type="ECO:0000259" key="1">
    <source>
        <dbReference type="Pfam" id="PF13530"/>
    </source>
</evidence>
<dbReference type="Pfam" id="PF13530">
    <property type="entry name" value="SCP2_2"/>
    <property type="match status" value="1"/>
</dbReference>
<feature type="domain" description="Enhanced intracellular survival protein" evidence="1">
    <location>
        <begin position="316"/>
        <end position="413"/>
    </location>
</feature>
<dbReference type="SUPFAM" id="SSF55718">
    <property type="entry name" value="SCP-like"/>
    <property type="match status" value="1"/>
</dbReference>
<feature type="domain" description="Eis-like acetyltransferase" evidence="2">
    <location>
        <begin position="221"/>
        <end position="303"/>
    </location>
</feature>
<dbReference type="Pfam" id="PF13527">
    <property type="entry name" value="Acetyltransf_9"/>
    <property type="match status" value="1"/>
</dbReference>
<protein>
    <submittedName>
        <fullName evidence="3">GNAT family N-acetyltransferase</fullName>
    </submittedName>
</protein>
<name>A0ABR8MIE1_9ACTN</name>
<proteinExistence type="predicted"/>